<proteinExistence type="predicted"/>
<organism evidence="2 3">
    <name type="scientific">Clostridium acetobutylicum (strain ATCC 824 / DSM 792 / JCM 1419 / IAM 19013 / LMG 5710 / NBRC 13948 / NRRL B-527 / VKM B-1787 / 2291 / W)</name>
    <dbReference type="NCBI Taxonomy" id="272562"/>
    <lineage>
        <taxon>Bacteria</taxon>
        <taxon>Bacillati</taxon>
        <taxon>Bacillota</taxon>
        <taxon>Clostridia</taxon>
        <taxon>Eubacteriales</taxon>
        <taxon>Clostridiaceae</taxon>
        <taxon>Clostridium</taxon>
    </lineage>
</organism>
<dbReference type="SMR" id="Q97HY9"/>
<dbReference type="GO" id="GO:0003677">
    <property type="term" value="F:DNA binding"/>
    <property type="evidence" value="ECO:0007669"/>
    <property type="project" value="InterPro"/>
</dbReference>
<dbReference type="EMBL" id="AE001437">
    <property type="protein sequence ID" value="AAK79831.1"/>
    <property type="molecule type" value="Genomic_DNA"/>
</dbReference>
<dbReference type="Pfam" id="PF01381">
    <property type="entry name" value="HTH_3"/>
    <property type="match status" value="1"/>
</dbReference>
<keyword evidence="3" id="KW-1185">Reference proteome</keyword>
<dbReference type="SMART" id="SM00530">
    <property type="entry name" value="HTH_XRE"/>
    <property type="match status" value="1"/>
</dbReference>
<dbReference type="AlphaFoldDB" id="Q97HY9"/>
<dbReference type="CDD" id="cd00093">
    <property type="entry name" value="HTH_XRE"/>
    <property type="match status" value="1"/>
</dbReference>
<dbReference type="STRING" id="272562.CA_C1867"/>
<sequence>MQCEQNYDFSKIFTTTTSNTTNLYKNLPEKTIGEKIYKLRMLHGYSRREFAKVCSIGYTSVCKYELNYSLPHPKNLNKICSAFNISMSYFL</sequence>
<dbReference type="KEGG" id="cac:CA_C1867"/>
<protein>
    <submittedName>
        <fullName evidence="2">Transcriptional regulator (Phage-related) (Xre family)</fullName>
    </submittedName>
</protein>
<dbReference type="eggNOG" id="COG1396">
    <property type="taxonomic scope" value="Bacteria"/>
</dbReference>
<evidence type="ECO:0000313" key="3">
    <source>
        <dbReference type="Proteomes" id="UP000000814"/>
    </source>
</evidence>
<accession>Q97HY9</accession>
<dbReference type="PROSITE" id="PS50943">
    <property type="entry name" value="HTH_CROC1"/>
    <property type="match status" value="1"/>
</dbReference>
<dbReference type="SUPFAM" id="SSF47413">
    <property type="entry name" value="lambda repressor-like DNA-binding domains"/>
    <property type="match status" value="1"/>
</dbReference>
<dbReference type="PIR" id="D97130">
    <property type="entry name" value="D97130"/>
</dbReference>
<dbReference type="HOGENOM" id="CLU_171666_0_0_9"/>
<dbReference type="InterPro" id="IPR001387">
    <property type="entry name" value="Cro/C1-type_HTH"/>
</dbReference>
<evidence type="ECO:0000259" key="1">
    <source>
        <dbReference type="PROSITE" id="PS50943"/>
    </source>
</evidence>
<reference evidence="2 3" key="1">
    <citation type="journal article" date="2001" name="J. Bacteriol.">
        <title>Genome sequence and comparative analysis of the solvent-producing bacterium Clostridium acetobutylicum.</title>
        <authorList>
            <person name="Nolling J."/>
            <person name="Breton G."/>
            <person name="Omelchenko M.V."/>
            <person name="Makarova K.S."/>
            <person name="Zeng Q."/>
            <person name="Gibson R."/>
            <person name="Lee H.M."/>
            <person name="Dubois J."/>
            <person name="Qiu D."/>
            <person name="Hitti J."/>
            <person name="Wolf Y.I."/>
            <person name="Tatusov R.L."/>
            <person name="Sabathe F."/>
            <person name="Doucette-Stamm L."/>
            <person name="Soucaille P."/>
            <person name="Daly M.J."/>
            <person name="Bennett G.N."/>
            <person name="Koonin E.V."/>
            <person name="Smith D.R."/>
        </authorList>
    </citation>
    <scope>NUCLEOTIDE SEQUENCE [LARGE SCALE GENOMIC DNA]</scope>
    <source>
        <strain evidence="3">ATCC 824 / DSM 792 / JCM 1419 / LMG 5710 / VKM B-1787</strain>
    </source>
</reference>
<dbReference type="Proteomes" id="UP000000814">
    <property type="component" value="Chromosome"/>
</dbReference>
<name>Q97HY9_CLOAB</name>
<dbReference type="Gene3D" id="1.10.260.40">
    <property type="entry name" value="lambda repressor-like DNA-binding domains"/>
    <property type="match status" value="1"/>
</dbReference>
<dbReference type="InterPro" id="IPR010982">
    <property type="entry name" value="Lambda_DNA-bd_dom_sf"/>
</dbReference>
<feature type="domain" description="HTH cro/C1-type" evidence="1">
    <location>
        <begin position="36"/>
        <end position="90"/>
    </location>
</feature>
<dbReference type="OrthoDB" id="1935478at2"/>
<evidence type="ECO:0000313" key="2">
    <source>
        <dbReference type="EMBL" id="AAK79831.1"/>
    </source>
</evidence>
<gene>
    <name evidence="2" type="ordered locus">CA_C1867</name>
</gene>